<keyword evidence="3" id="KW-1185">Reference proteome</keyword>
<gene>
    <name evidence="2" type="ORF">SAMN04489751_3289</name>
</gene>
<dbReference type="AlphaFoldDB" id="A0A1H1W9S0"/>
<keyword evidence="1" id="KW-1133">Transmembrane helix</keyword>
<name>A0A1H1W9S0_BRESA</name>
<sequence>MVLIITGIILLDVGFWALSIILGGFLAVLGLLVGLFLLGVGQLWRERIGSEDLPVRLDAFGVSLRGIGPIPWADLRAPERRYVPVKNDIGGRCTVMPLTQRAQARVRTQTGDWQLRVGPRPYLRFDQPFLLLPGVQGLSEDEVVRLFHHAWSNFSTGYQR</sequence>
<protein>
    <submittedName>
        <fullName evidence="2">Uncharacterized protein</fullName>
    </submittedName>
</protein>
<organism evidence="2 3">
    <name type="scientific">Brevibacterium sandarakinum</name>
    <dbReference type="NCBI Taxonomy" id="629680"/>
    <lineage>
        <taxon>Bacteria</taxon>
        <taxon>Bacillati</taxon>
        <taxon>Actinomycetota</taxon>
        <taxon>Actinomycetes</taxon>
        <taxon>Micrococcales</taxon>
        <taxon>Brevibacteriaceae</taxon>
        <taxon>Brevibacterium</taxon>
    </lineage>
</organism>
<keyword evidence="1" id="KW-0812">Transmembrane</keyword>
<evidence type="ECO:0000313" key="2">
    <source>
        <dbReference type="EMBL" id="SDS93843.1"/>
    </source>
</evidence>
<evidence type="ECO:0000313" key="3">
    <source>
        <dbReference type="Proteomes" id="UP000199700"/>
    </source>
</evidence>
<keyword evidence="1" id="KW-0472">Membrane</keyword>
<reference evidence="2" key="1">
    <citation type="submission" date="2016-10" db="EMBL/GenBank/DDBJ databases">
        <authorList>
            <person name="Varghese N."/>
            <person name="Submissions S."/>
        </authorList>
    </citation>
    <scope>NUCLEOTIDE SEQUENCE [LARGE SCALE GENOMIC DNA]</scope>
    <source>
        <strain evidence="2">DSM 22082</strain>
    </source>
</reference>
<dbReference type="Proteomes" id="UP000199700">
    <property type="component" value="Chromosome"/>
</dbReference>
<dbReference type="EMBL" id="LT629739">
    <property type="protein sequence ID" value="SDS93843.1"/>
    <property type="molecule type" value="Genomic_DNA"/>
</dbReference>
<evidence type="ECO:0000256" key="1">
    <source>
        <dbReference type="SAM" id="Phobius"/>
    </source>
</evidence>
<proteinExistence type="predicted"/>
<feature type="transmembrane region" description="Helical" evidence="1">
    <location>
        <begin position="15"/>
        <end position="38"/>
    </location>
</feature>
<accession>A0A1H1W9S0</accession>